<dbReference type="Proteomes" id="UP001152485">
    <property type="component" value="Unassembled WGS sequence"/>
</dbReference>
<comment type="caution">
    <text evidence="1">The sequence shown here is derived from an EMBL/GenBank/DDBJ whole genome shotgun (WGS) entry which is preliminary data.</text>
</comment>
<reference evidence="1 2" key="1">
    <citation type="submission" date="2022-07" db="EMBL/GenBank/DDBJ databases">
        <authorList>
            <person name="Criscuolo A."/>
        </authorList>
    </citation>
    <scope>NUCLEOTIDE SEQUENCE [LARGE SCALE GENOMIC DNA]</scope>
    <source>
        <strain evidence="2">CIP 111951</strain>
    </source>
</reference>
<protein>
    <recommendedName>
        <fullName evidence="3">Phage tail protein I</fullName>
    </recommendedName>
</protein>
<dbReference type="RefSeq" id="WP_261592345.1">
    <property type="nucleotide sequence ID" value="NZ_CAMAPD010000004.1"/>
</dbReference>
<evidence type="ECO:0000313" key="1">
    <source>
        <dbReference type="EMBL" id="CAH9055076.1"/>
    </source>
</evidence>
<evidence type="ECO:0008006" key="3">
    <source>
        <dbReference type="Google" id="ProtNLM"/>
    </source>
</evidence>
<name>A0ABN8UIQ3_9GAMM</name>
<sequence>MDNYANLPKLLPSNASRLLQALTQLLTYPDNTQLLHDIWHPQACPAQLLPWLAWSLSVDDWNDAWSEKNKRQVIADAFTVHRYKATPFALKKALDSLGIETDIQEWWQSPNAKRGTVIVNALVNANLDSNEQGLLTKAMLEQVKRIINTAKRASIHIEVQLGISLKEQFTTGLFSGAGIGLANKDGAFNGVHPNAGVLESGALLSSTPGVGAINKQAQFKGVTPNSGQAMLGANLATSQGVAALDIDASLQGIVPNRLDTQVGAVLAGKSAIAKCEYQAAWLGITPNSGQAMLGANLATSQGVAAIDINASLQGIAPNRLDTQVGAVLAGKSAIAKCEYQAAWLGITPEPAVVAQGICALLRRIQFNHLTLQGAT</sequence>
<proteinExistence type="predicted"/>
<accession>A0ABN8UIQ3</accession>
<dbReference type="EMBL" id="CAMAPD010000004">
    <property type="protein sequence ID" value="CAH9055076.1"/>
    <property type="molecule type" value="Genomic_DNA"/>
</dbReference>
<gene>
    <name evidence="1" type="ORF">PSECIP111951_01167</name>
</gene>
<dbReference type="Pfam" id="PF09684">
    <property type="entry name" value="Tail_P2_I"/>
    <property type="match status" value="1"/>
</dbReference>
<dbReference type="NCBIfam" id="TIGR01634">
    <property type="entry name" value="tail_P2_I"/>
    <property type="match status" value="1"/>
</dbReference>
<organism evidence="1 2">
    <name type="scientific">Pseudoalteromonas holothuriae</name>
    <dbReference type="NCBI Taxonomy" id="2963714"/>
    <lineage>
        <taxon>Bacteria</taxon>
        <taxon>Pseudomonadati</taxon>
        <taxon>Pseudomonadota</taxon>
        <taxon>Gammaproteobacteria</taxon>
        <taxon>Alteromonadales</taxon>
        <taxon>Pseudoalteromonadaceae</taxon>
        <taxon>Pseudoalteromonas</taxon>
    </lineage>
</organism>
<evidence type="ECO:0000313" key="2">
    <source>
        <dbReference type="Proteomes" id="UP001152485"/>
    </source>
</evidence>
<dbReference type="InterPro" id="IPR006521">
    <property type="entry name" value="Tail_protein_I"/>
</dbReference>